<protein>
    <recommendedName>
        <fullName evidence="4">Integral membrane protein</fullName>
    </recommendedName>
</protein>
<keyword evidence="1" id="KW-1133">Transmembrane helix</keyword>
<feature type="transmembrane region" description="Helical" evidence="1">
    <location>
        <begin position="183"/>
        <end position="204"/>
    </location>
</feature>
<sequence>MSAWVKLYPAAFRREFGDEVADAYREATRGASGRVRMLEAVDVVGHALRLRLGLGSAGRAGQLLAAVAPFAVVAVGAAAMSWARMCAFVLTISGGFGFDDAFPQLMAAHLVAVLGAFLALAGRWALGTWTALAGVVAGIAVYAGRLGTDLVGVALQFGIPLLVLSLVALLCPPDLRPTPRTRTRTGVVAVLAWTAVMAGTLLALPLSYPLPELKFAVPMAYGLVLAGRQAFTRLRTAPAVLLAGLPLVCFGENPGGSDKLVLTGALGLLLAAAVMVSIRRRRSGPNPLAGG</sequence>
<evidence type="ECO:0000313" key="2">
    <source>
        <dbReference type="EMBL" id="WUQ17114.1"/>
    </source>
</evidence>
<organism evidence="2 3">
    <name type="scientific">Streptomyces virginiae</name>
    <name type="common">Streptomyces cinnamonensis</name>
    <dbReference type="NCBI Taxonomy" id="1961"/>
    <lineage>
        <taxon>Bacteria</taxon>
        <taxon>Bacillati</taxon>
        <taxon>Actinomycetota</taxon>
        <taxon>Actinomycetes</taxon>
        <taxon>Kitasatosporales</taxon>
        <taxon>Streptomycetaceae</taxon>
        <taxon>Streptomyces</taxon>
    </lineage>
</organism>
<keyword evidence="1" id="KW-0812">Transmembrane</keyword>
<dbReference type="RefSeq" id="WP_328965343.1">
    <property type="nucleotide sequence ID" value="NZ_CP108090.1"/>
</dbReference>
<evidence type="ECO:0008006" key="4">
    <source>
        <dbReference type="Google" id="ProtNLM"/>
    </source>
</evidence>
<name>A0ABZ1TMT4_STRVG</name>
<dbReference type="EMBL" id="CP108090">
    <property type="protein sequence ID" value="WUQ17114.1"/>
    <property type="molecule type" value="Genomic_DNA"/>
</dbReference>
<evidence type="ECO:0000313" key="3">
    <source>
        <dbReference type="Proteomes" id="UP001432039"/>
    </source>
</evidence>
<evidence type="ECO:0000256" key="1">
    <source>
        <dbReference type="SAM" id="Phobius"/>
    </source>
</evidence>
<accession>A0ABZ1TMT4</accession>
<proteinExistence type="predicted"/>
<dbReference type="Proteomes" id="UP001432039">
    <property type="component" value="Chromosome"/>
</dbReference>
<gene>
    <name evidence="2" type="ORF">OG517_40105</name>
</gene>
<feature type="transmembrane region" description="Helical" evidence="1">
    <location>
        <begin position="63"/>
        <end position="82"/>
    </location>
</feature>
<feature type="transmembrane region" description="Helical" evidence="1">
    <location>
        <begin position="260"/>
        <end position="278"/>
    </location>
</feature>
<feature type="transmembrane region" description="Helical" evidence="1">
    <location>
        <begin position="150"/>
        <end position="171"/>
    </location>
</feature>
<reference evidence="2" key="1">
    <citation type="submission" date="2022-10" db="EMBL/GenBank/DDBJ databases">
        <title>The complete genomes of actinobacterial strains from the NBC collection.</title>
        <authorList>
            <person name="Joergensen T.S."/>
            <person name="Alvarez Arevalo M."/>
            <person name="Sterndorff E.B."/>
            <person name="Faurdal D."/>
            <person name="Vuksanovic O."/>
            <person name="Mourched A.-S."/>
            <person name="Charusanti P."/>
            <person name="Shaw S."/>
            <person name="Blin K."/>
            <person name="Weber T."/>
        </authorList>
    </citation>
    <scope>NUCLEOTIDE SEQUENCE</scope>
    <source>
        <strain evidence="2">NBC_00248</strain>
    </source>
</reference>
<keyword evidence="3" id="KW-1185">Reference proteome</keyword>
<feature type="transmembrane region" description="Helical" evidence="1">
    <location>
        <begin position="102"/>
        <end position="121"/>
    </location>
</feature>
<feature type="transmembrane region" description="Helical" evidence="1">
    <location>
        <begin position="126"/>
        <end position="144"/>
    </location>
</feature>
<keyword evidence="1" id="KW-0472">Membrane</keyword>